<comment type="caution">
    <text evidence="1">The sequence shown here is derived from an EMBL/GenBank/DDBJ whole genome shotgun (WGS) entry which is preliminary data.</text>
</comment>
<gene>
    <name evidence="1" type="ORF">L2E82_25356</name>
</gene>
<proteinExistence type="predicted"/>
<accession>A0ACB9E3K2</accession>
<dbReference type="EMBL" id="CM042012">
    <property type="protein sequence ID" value="KAI3753306.1"/>
    <property type="molecule type" value="Genomic_DNA"/>
</dbReference>
<sequence length="219" mass="25198">MNSIDLKLEKATAMFRYRRLHSLTTLFRCMEMLFFFILISRFSSQLPFAIRVSTDHFRGISFAIFSPRFVFVIGNVIILILLFKSRVIENGDCNEKLDVYDEFVKKCGKSRVNTTSLSTIATTDIVPSKKRKICRSQSENLMIVNCKDNQTHQKLRRSVTARHISKKVDVGGGEAVQEKRCTADELSGEEFRRIVEAFIARQQQSLRDEELTQVAYIAV</sequence>
<organism evidence="1 2">
    <name type="scientific">Cichorium intybus</name>
    <name type="common">Chicory</name>
    <dbReference type="NCBI Taxonomy" id="13427"/>
    <lineage>
        <taxon>Eukaryota</taxon>
        <taxon>Viridiplantae</taxon>
        <taxon>Streptophyta</taxon>
        <taxon>Embryophyta</taxon>
        <taxon>Tracheophyta</taxon>
        <taxon>Spermatophyta</taxon>
        <taxon>Magnoliopsida</taxon>
        <taxon>eudicotyledons</taxon>
        <taxon>Gunneridae</taxon>
        <taxon>Pentapetalae</taxon>
        <taxon>asterids</taxon>
        <taxon>campanulids</taxon>
        <taxon>Asterales</taxon>
        <taxon>Asteraceae</taxon>
        <taxon>Cichorioideae</taxon>
        <taxon>Cichorieae</taxon>
        <taxon>Cichoriinae</taxon>
        <taxon>Cichorium</taxon>
    </lineage>
</organism>
<reference evidence="2" key="1">
    <citation type="journal article" date="2022" name="Mol. Ecol. Resour.">
        <title>The genomes of chicory, endive, great burdock and yacon provide insights into Asteraceae palaeo-polyploidization history and plant inulin production.</title>
        <authorList>
            <person name="Fan W."/>
            <person name="Wang S."/>
            <person name="Wang H."/>
            <person name="Wang A."/>
            <person name="Jiang F."/>
            <person name="Liu H."/>
            <person name="Zhao H."/>
            <person name="Xu D."/>
            <person name="Zhang Y."/>
        </authorList>
    </citation>
    <scope>NUCLEOTIDE SEQUENCE [LARGE SCALE GENOMIC DNA]</scope>
    <source>
        <strain evidence="2">cv. Punajuju</strain>
    </source>
</reference>
<evidence type="ECO:0000313" key="1">
    <source>
        <dbReference type="EMBL" id="KAI3753306.1"/>
    </source>
</evidence>
<name>A0ACB9E3K2_CICIN</name>
<evidence type="ECO:0000313" key="2">
    <source>
        <dbReference type="Proteomes" id="UP001055811"/>
    </source>
</evidence>
<keyword evidence="2" id="KW-1185">Reference proteome</keyword>
<dbReference type="Proteomes" id="UP001055811">
    <property type="component" value="Linkage Group LG04"/>
</dbReference>
<protein>
    <submittedName>
        <fullName evidence="1">Uncharacterized protein</fullName>
    </submittedName>
</protein>
<reference evidence="1 2" key="2">
    <citation type="journal article" date="2022" name="Mol. Ecol. Resour.">
        <title>The genomes of chicory, endive, great burdock and yacon provide insights into Asteraceae paleo-polyploidization history and plant inulin production.</title>
        <authorList>
            <person name="Fan W."/>
            <person name="Wang S."/>
            <person name="Wang H."/>
            <person name="Wang A."/>
            <person name="Jiang F."/>
            <person name="Liu H."/>
            <person name="Zhao H."/>
            <person name="Xu D."/>
            <person name="Zhang Y."/>
        </authorList>
    </citation>
    <scope>NUCLEOTIDE SEQUENCE [LARGE SCALE GENOMIC DNA]</scope>
    <source>
        <strain evidence="2">cv. Punajuju</strain>
        <tissue evidence="1">Leaves</tissue>
    </source>
</reference>